<feature type="region of interest" description="Disordered" evidence="1">
    <location>
        <begin position="114"/>
        <end position="141"/>
    </location>
</feature>
<dbReference type="Proteomes" id="UP001595075">
    <property type="component" value="Unassembled WGS sequence"/>
</dbReference>
<evidence type="ECO:0000313" key="3">
    <source>
        <dbReference type="Proteomes" id="UP001595075"/>
    </source>
</evidence>
<feature type="compositionally biased region" description="Polar residues" evidence="1">
    <location>
        <begin position="280"/>
        <end position="300"/>
    </location>
</feature>
<feature type="compositionally biased region" description="Low complexity" evidence="1">
    <location>
        <begin position="342"/>
        <end position="358"/>
    </location>
</feature>
<accession>A0ABR4BS28</accession>
<feature type="compositionally biased region" description="Low complexity" evidence="1">
    <location>
        <begin position="319"/>
        <end position="328"/>
    </location>
</feature>
<reference evidence="2 3" key="1">
    <citation type="journal article" date="2024" name="Commun. Biol.">
        <title>Comparative genomic analysis of thermophilic fungi reveals convergent evolutionary adaptations and gene losses.</title>
        <authorList>
            <person name="Steindorff A.S."/>
            <person name="Aguilar-Pontes M.V."/>
            <person name="Robinson A.J."/>
            <person name="Andreopoulos B."/>
            <person name="LaButti K."/>
            <person name="Kuo A."/>
            <person name="Mondo S."/>
            <person name="Riley R."/>
            <person name="Otillar R."/>
            <person name="Haridas S."/>
            <person name="Lipzen A."/>
            <person name="Grimwood J."/>
            <person name="Schmutz J."/>
            <person name="Clum A."/>
            <person name="Reid I.D."/>
            <person name="Moisan M.C."/>
            <person name="Butler G."/>
            <person name="Nguyen T.T.M."/>
            <person name="Dewar K."/>
            <person name="Conant G."/>
            <person name="Drula E."/>
            <person name="Henrissat B."/>
            <person name="Hansel C."/>
            <person name="Singer S."/>
            <person name="Hutchinson M.I."/>
            <person name="de Vries R.P."/>
            <person name="Natvig D.O."/>
            <person name="Powell A.J."/>
            <person name="Tsang A."/>
            <person name="Grigoriev I.V."/>
        </authorList>
    </citation>
    <scope>NUCLEOTIDE SEQUENCE [LARGE SCALE GENOMIC DNA]</scope>
    <source>
        <strain evidence="2 3">CBS 494.80</strain>
    </source>
</reference>
<evidence type="ECO:0000313" key="2">
    <source>
        <dbReference type="EMBL" id="KAL2060463.1"/>
    </source>
</evidence>
<dbReference type="EMBL" id="JAZHXI010000022">
    <property type="protein sequence ID" value="KAL2060463.1"/>
    <property type="molecule type" value="Genomic_DNA"/>
</dbReference>
<name>A0ABR4BS28_9HELO</name>
<proteinExistence type="predicted"/>
<gene>
    <name evidence="2" type="ORF">VTL71DRAFT_9494</name>
</gene>
<feature type="region of interest" description="Disordered" evidence="1">
    <location>
        <begin position="377"/>
        <end position="453"/>
    </location>
</feature>
<evidence type="ECO:0000256" key="1">
    <source>
        <dbReference type="SAM" id="MobiDB-lite"/>
    </source>
</evidence>
<sequence>MPIPNGFPNLMGYSPQALVSSDRFNWTPAHNAIFGDYCNQFRTDAARRMNVRALIYELGFFPYLDIITQNGARVGDLIEVKVISKALRFPTKTSNTIKSISKSVDFVIEKDTAPVNNTATGTSGEAEASTETSQQVTPEPTETMLQVRDMLATISRLEAQVATTVAGPSASTPTPATTDIKGKLEAKPKVSKQKRSKSLVTTARITSAVTEDEGLFVAPAGDNIHTSPAVMFGDLDNPAETQRLFEEFLKARASPIPIQRPSSSTPMLGVVSTDIASINASPQVQSSQKIVNGGTTSTVKPSKLRASTPLAPPTPPPTRRQTPTSTASGPSRLDTPRRATRSSRSTTPSSNVPTSSPPIDLNTATVLREMRLRLEELTQRSGEEEHGRHQVTVVSDVEEKEEKGNVKTGSGNKSDSESDDSEVSDDNENEDEDSDAQSAASWEEVDRDADSLN</sequence>
<protein>
    <submittedName>
        <fullName evidence="2">Uncharacterized protein</fullName>
    </submittedName>
</protein>
<feature type="compositionally biased region" description="Basic and acidic residues" evidence="1">
    <location>
        <begin position="377"/>
        <end position="388"/>
    </location>
</feature>
<feature type="region of interest" description="Disordered" evidence="1">
    <location>
        <begin position="280"/>
        <end position="362"/>
    </location>
</feature>
<organism evidence="2 3">
    <name type="scientific">Oculimacula yallundae</name>
    <dbReference type="NCBI Taxonomy" id="86028"/>
    <lineage>
        <taxon>Eukaryota</taxon>
        <taxon>Fungi</taxon>
        <taxon>Dikarya</taxon>
        <taxon>Ascomycota</taxon>
        <taxon>Pezizomycotina</taxon>
        <taxon>Leotiomycetes</taxon>
        <taxon>Helotiales</taxon>
        <taxon>Ploettnerulaceae</taxon>
        <taxon>Oculimacula</taxon>
    </lineage>
</organism>
<keyword evidence="3" id="KW-1185">Reference proteome</keyword>
<feature type="compositionally biased region" description="Acidic residues" evidence="1">
    <location>
        <begin position="417"/>
        <end position="435"/>
    </location>
</feature>
<comment type="caution">
    <text evidence="2">The sequence shown here is derived from an EMBL/GenBank/DDBJ whole genome shotgun (WGS) entry which is preliminary data.</text>
</comment>